<evidence type="ECO:0000313" key="7">
    <source>
        <dbReference type="Proteomes" id="UP001303473"/>
    </source>
</evidence>
<keyword evidence="7" id="KW-1185">Reference proteome</keyword>
<dbReference type="Pfam" id="PF00187">
    <property type="entry name" value="Chitin_bind_1"/>
    <property type="match status" value="1"/>
</dbReference>
<evidence type="ECO:0000256" key="1">
    <source>
        <dbReference type="ARBA" id="ARBA00022669"/>
    </source>
</evidence>
<name>A0AAN6N4Q9_9PEZI</name>
<dbReference type="SMART" id="SM00270">
    <property type="entry name" value="ChtBD1"/>
    <property type="match status" value="2"/>
</dbReference>
<dbReference type="Proteomes" id="UP001303473">
    <property type="component" value="Unassembled WGS sequence"/>
</dbReference>
<dbReference type="Gene3D" id="3.30.60.10">
    <property type="entry name" value="Endochitinase-like"/>
    <property type="match status" value="2"/>
</dbReference>
<reference evidence="7" key="1">
    <citation type="journal article" date="2023" name="Mol. Phylogenet. Evol.">
        <title>Genome-scale phylogeny and comparative genomics of the fungal order Sordariales.</title>
        <authorList>
            <person name="Hensen N."/>
            <person name="Bonometti L."/>
            <person name="Westerberg I."/>
            <person name="Brannstrom I.O."/>
            <person name="Guillou S."/>
            <person name="Cros-Aarteil S."/>
            <person name="Calhoun S."/>
            <person name="Haridas S."/>
            <person name="Kuo A."/>
            <person name="Mondo S."/>
            <person name="Pangilinan J."/>
            <person name="Riley R."/>
            <person name="LaButti K."/>
            <person name="Andreopoulos B."/>
            <person name="Lipzen A."/>
            <person name="Chen C."/>
            <person name="Yan M."/>
            <person name="Daum C."/>
            <person name="Ng V."/>
            <person name="Clum A."/>
            <person name="Steindorff A."/>
            <person name="Ohm R.A."/>
            <person name="Martin F."/>
            <person name="Silar P."/>
            <person name="Natvig D.O."/>
            <person name="Lalanne C."/>
            <person name="Gautier V."/>
            <person name="Ament-Velasquez S.L."/>
            <person name="Kruys A."/>
            <person name="Hutchinson M.I."/>
            <person name="Powell A.J."/>
            <person name="Barry K."/>
            <person name="Miller A.N."/>
            <person name="Grigoriev I.V."/>
            <person name="Debuchy R."/>
            <person name="Gladieux P."/>
            <person name="Hiltunen Thoren M."/>
            <person name="Johannesson H."/>
        </authorList>
    </citation>
    <scope>NUCLEOTIDE SEQUENCE [LARGE SCALE GENOMIC DNA]</scope>
    <source>
        <strain evidence="7">CBS 340.73</strain>
    </source>
</reference>
<dbReference type="PROSITE" id="PS00026">
    <property type="entry name" value="CHIT_BIND_I_1"/>
    <property type="match status" value="1"/>
</dbReference>
<comment type="caution">
    <text evidence="3">Lacks conserved residue(s) required for the propagation of feature annotation.</text>
</comment>
<organism evidence="6 7">
    <name type="scientific">Diplogelasinospora grovesii</name>
    <dbReference type="NCBI Taxonomy" id="303347"/>
    <lineage>
        <taxon>Eukaryota</taxon>
        <taxon>Fungi</taxon>
        <taxon>Dikarya</taxon>
        <taxon>Ascomycota</taxon>
        <taxon>Pezizomycotina</taxon>
        <taxon>Sordariomycetes</taxon>
        <taxon>Sordariomycetidae</taxon>
        <taxon>Sordariales</taxon>
        <taxon>Diplogelasinosporaceae</taxon>
        <taxon>Diplogelasinospora</taxon>
    </lineage>
</organism>
<keyword evidence="4" id="KW-0732">Signal</keyword>
<dbReference type="PANTHER" id="PTHR47849">
    <property type="entry name" value="CHITIN-BINDING LECTIN 1"/>
    <property type="match status" value="1"/>
</dbReference>
<dbReference type="PROSITE" id="PS50941">
    <property type="entry name" value="CHIT_BIND_I_2"/>
    <property type="match status" value="2"/>
</dbReference>
<dbReference type="GO" id="GO:0008061">
    <property type="term" value="F:chitin binding"/>
    <property type="evidence" value="ECO:0007669"/>
    <property type="project" value="UniProtKB-UniRule"/>
</dbReference>
<dbReference type="SUPFAM" id="SSF57016">
    <property type="entry name" value="Plant lectins/antimicrobial peptides"/>
    <property type="match status" value="2"/>
</dbReference>
<gene>
    <name evidence="6" type="ORF">QBC46DRAFT_342973</name>
</gene>
<keyword evidence="2 3" id="KW-1015">Disulfide bond</keyword>
<keyword evidence="1 3" id="KW-0147">Chitin-binding</keyword>
<dbReference type="EMBL" id="MU853818">
    <property type="protein sequence ID" value="KAK3939039.1"/>
    <property type="molecule type" value="Genomic_DNA"/>
</dbReference>
<proteinExistence type="predicted"/>
<feature type="domain" description="Chitin-binding type-1" evidence="5">
    <location>
        <begin position="39"/>
        <end position="94"/>
    </location>
</feature>
<evidence type="ECO:0000256" key="3">
    <source>
        <dbReference type="PROSITE-ProRule" id="PRU00261"/>
    </source>
</evidence>
<accession>A0AAN6N4Q9</accession>
<feature type="signal peptide" evidence="4">
    <location>
        <begin position="1"/>
        <end position="17"/>
    </location>
</feature>
<evidence type="ECO:0000256" key="2">
    <source>
        <dbReference type="ARBA" id="ARBA00023157"/>
    </source>
</evidence>
<feature type="domain" description="Chitin-binding type-1" evidence="5">
    <location>
        <begin position="104"/>
        <end position="155"/>
    </location>
</feature>
<sequence>MLALIPALLLLPAVALAGVLHPPNVPELETRAEGAVSPNKTCGMVLAGANQGATCPGEVACCSQYGYCGTGDVYCLTTGGCQTRYSNTSASCYAPKSGSTISIDGTCGTTGAGKAGYKCPTTGATCCSVAGYCGNTTEHCDVNNGCQTGFGTCTGTKTPPKTGTRSSNLFDESN</sequence>
<protein>
    <submittedName>
        <fullName evidence="6">Carbohydrate-binding module family 18 protein</fullName>
    </submittedName>
</protein>
<comment type="caution">
    <text evidence="6">The sequence shown here is derived from an EMBL/GenBank/DDBJ whole genome shotgun (WGS) entry which is preliminary data.</text>
</comment>
<dbReference type="AlphaFoldDB" id="A0AAN6N4Q9"/>
<feature type="disulfide bond" evidence="3">
    <location>
        <begin position="61"/>
        <end position="75"/>
    </location>
</feature>
<feature type="chain" id="PRO_5042974566" evidence="4">
    <location>
        <begin position="18"/>
        <end position="174"/>
    </location>
</feature>
<dbReference type="InterPro" id="IPR036861">
    <property type="entry name" value="Endochitinase-like_sf"/>
</dbReference>
<evidence type="ECO:0000313" key="6">
    <source>
        <dbReference type="EMBL" id="KAK3939039.1"/>
    </source>
</evidence>
<dbReference type="InterPro" id="IPR018371">
    <property type="entry name" value="Chitin-binding_1_CS"/>
</dbReference>
<feature type="disulfide bond" evidence="3">
    <location>
        <begin position="126"/>
        <end position="140"/>
    </location>
</feature>
<evidence type="ECO:0000259" key="5">
    <source>
        <dbReference type="PROSITE" id="PS50941"/>
    </source>
</evidence>
<evidence type="ECO:0000256" key="4">
    <source>
        <dbReference type="SAM" id="SignalP"/>
    </source>
</evidence>
<dbReference type="InterPro" id="IPR001002">
    <property type="entry name" value="Chitin-bd_1"/>
</dbReference>